<keyword evidence="2" id="KW-0808">Transferase</keyword>
<dbReference type="Proteomes" id="UP000520198">
    <property type="component" value="Unassembled WGS sequence"/>
</dbReference>
<evidence type="ECO:0000313" key="2">
    <source>
        <dbReference type="EMBL" id="NVD42269.1"/>
    </source>
</evidence>
<proteinExistence type="predicted"/>
<accession>A0A7Y6UQR2</accession>
<evidence type="ECO:0000313" key="3">
    <source>
        <dbReference type="Proteomes" id="UP000520198"/>
    </source>
</evidence>
<organism evidence="2 3">
    <name type="scientific">Ensifer oleiphilus</name>
    <dbReference type="NCBI Taxonomy" id="2742698"/>
    <lineage>
        <taxon>Bacteria</taxon>
        <taxon>Pseudomonadati</taxon>
        <taxon>Pseudomonadota</taxon>
        <taxon>Alphaproteobacteria</taxon>
        <taxon>Hyphomicrobiales</taxon>
        <taxon>Rhizobiaceae</taxon>
        <taxon>Sinorhizobium/Ensifer group</taxon>
        <taxon>Ensifer</taxon>
    </lineage>
</organism>
<dbReference type="PROSITE" id="PS51186">
    <property type="entry name" value="GNAT"/>
    <property type="match status" value="1"/>
</dbReference>
<name>A0A7Y6UQR2_9HYPH</name>
<dbReference type="InterPro" id="IPR027365">
    <property type="entry name" value="GNAT_acetyltra_YdfB-like"/>
</dbReference>
<sequence length="256" mass="28805">MTTTSEVVVARRSPDVHSRVMLPMTDISLRLLEDRIDTLYRTDGKGRLVSTNEWDTRPPPRFHLMRTRQGAIFRWRADLPQQIVEDLSQLGREEKCEASFDRLPALDELYLELLSRHQPIERIWSGPAYAAIDVGPPPAELTPITARNAELLHPHFQEWVPDVPHRQPFFAKVLDGAAVSVCCSVRKSKTVHCAGVETHPDFRGHGYALEVVQGWAAHVRAQGVMPFYSTPWSNIASQGVAAQLGFRLVGADFHVT</sequence>
<dbReference type="Pfam" id="PF12746">
    <property type="entry name" value="GNAT_acetyltran"/>
    <property type="match status" value="1"/>
</dbReference>
<dbReference type="AlphaFoldDB" id="A0A7Y6UQR2"/>
<gene>
    <name evidence="2" type="ORF">HT585_25690</name>
</gene>
<comment type="caution">
    <text evidence="2">The sequence shown here is derived from an EMBL/GenBank/DDBJ whole genome shotgun (WGS) entry which is preliminary data.</text>
</comment>
<dbReference type="Gene3D" id="3.40.630.30">
    <property type="match status" value="1"/>
</dbReference>
<dbReference type="EMBL" id="JABWDU010000008">
    <property type="protein sequence ID" value="NVD42269.1"/>
    <property type="molecule type" value="Genomic_DNA"/>
</dbReference>
<dbReference type="SUPFAM" id="SSF55729">
    <property type="entry name" value="Acyl-CoA N-acyltransferases (Nat)"/>
    <property type="match status" value="1"/>
</dbReference>
<dbReference type="RefSeq" id="WP_176355634.1">
    <property type="nucleotide sequence ID" value="NZ_JABWDU010000008.1"/>
</dbReference>
<dbReference type="InterPro" id="IPR000182">
    <property type="entry name" value="GNAT_dom"/>
</dbReference>
<dbReference type="GO" id="GO:0016747">
    <property type="term" value="F:acyltransferase activity, transferring groups other than amino-acyl groups"/>
    <property type="evidence" value="ECO:0007669"/>
    <property type="project" value="InterPro"/>
</dbReference>
<evidence type="ECO:0000259" key="1">
    <source>
        <dbReference type="PROSITE" id="PS51186"/>
    </source>
</evidence>
<feature type="domain" description="N-acetyltransferase" evidence="1">
    <location>
        <begin position="132"/>
        <end position="256"/>
    </location>
</feature>
<reference evidence="2 3" key="1">
    <citation type="submission" date="2020-06" db="EMBL/GenBank/DDBJ databases">
        <authorList>
            <person name="Grouzdev D.S."/>
        </authorList>
    </citation>
    <scope>NUCLEOTIDE SEQUENCE [LARGE SCALE GENOMIC DNA]</scope>
    <source>
        <strain evidence="2 3">HO-A22</strain>
    </source>
</reference>
<protein>
    <submittedName>
        <fullName evidence="2">GNAT family N-acetyltransferase</fullName>
    </submittedName>
</protein>
<dbReference type="InterPro" id="IPR016181">
    <property type="entry name" value="Acyl_CoA_acyltransferase"/>
</dbReference>
<keyword evidence="3" id="KW-1185">Reference proteome</keyword>